<evidence type="ECO:0000256" key="1">
    <source>
        <dbReference type="ARBA" id="ARBA00004496"/>
    </source>
</evidence>
<keyword evidence="8 12" id="KW-0862">Zinc</keyword>
<keyword evidence="11 12" id="KW-0030">Aminoacyl-tRNA synthetase</keyword>
<dbReference type="Pfam" id="PF01406">
    <property type="entry name" value="tRNA-synt_1e"/>
    <property type="match status" value="1"/>
</dbReference>
<comment type="caution">
    <text evidence="14">The sequence shown here is derived from an EMBL/GenBank/DDBJ whole genome shotgun (WGS) entry which is preliminary data.</text>
</comment>
<dbReference type="GO" id="GO:0005829">
    <property type="term" value="C:cytosol"/>
    <property type="evidence" value="ECO:0007669"/>
    <property type="project" value="TreeGrafter"/>
</dbReference>
<organism evidence="14">
    <name type="scientific">Desulfofervidus auxilii</name>
    <dbReference type="NCBI Taxonomy" id="1621989"/>
    <lineage>
        <taxon>Bacteria</taxon>
        <taxon>Pseudomonadati</taxon>
        <taxon>Thermodesulfobacteriota</taxon>
        <taxon>Candidatus Desulfofervidia</taxon>
        <taxon>Candidatus Desulfofervidales</taxon>
        <taxon>Candidatus Desulfofervidaceae</taxon>
        <taxon>Candidatus Desulfofervidus</taxon>
    </lineage>
</organism>
<keyword evidence="6 12" id="KW-0479">Metal-binding</keyword>
<dbReference type="PRINTS" id="PR00983">
    <property type="entry name" value="TRNASYNTHCYS"/>
</dbReference>
<evidence type="ECO:0000256" key="12">
    <source>
        <dbReference type="HAMAP-Rule" id="MF_00041"/>
    </source>
</evidence>
<feature type="binding site" evidence="12">
    <location>
        <position position="209"/>
    </location>
    <ligand>
        <name>Zn(2+)</name>
        <dbReference type="ChEBI" id="CHEBI:29105"/>
    </ligand>
</feature>
<dbReference type="PANTHER" id="PTHR10890:SF3">
    <property type="entry name" value="CYSTEINE--TRNA LIGASE, CYTOPLASMIC"/>
    <property type="match status" value="1"/>
</dbReference>
<dbReference type="Pfam" id="PF23493">
    <property type="entry name" value="CysS_C"/>
    <property type="match status" value="1"/>
</dbReference>
<dbReference type="CDD" id="cd07963">
    <property type="entry name" value="Anticodon_Ia_Cys"/>
    <property type="match status" value="1"/>
</dbReference>
<comment type="similarity">
    <text evidence="2 12">Belongs to the class-I aminoacyl-tRNA synthetase family.</text>
</comment>
<proteinExistence type="inferred from homology"/>
<keyword evidence="10 12" id="KW-0648">Protein biosynthesis</keyword>
<dbReference type="Pfam" id="PF09190">
    <property type="entry name" value="DALR_2"/>
    <property type="match status" value="1"/>
</dbReference>
<accession>A0A7C1ZDZ0</accession>
<dbReference type="PANTHER" id="PTHR10890">
    <property type="entry name" value="CYSTEINYL-TRNA SYNTHETASE"/>
    <property type="match status" value="1"/>
</dbReference>
<dbReference type="InterPro" id="IPR014729">
    <property type="entry name" value="Rossmann-like_a/b/a_fold"/>
</dbReference>
<comment type="subunit">
    <text evidence="3 12">Monomer.</text>
</comment>
<dbReference type="GO" id="GO:0008270">
    <property type="term" value="F:zinc ion binding"/>
    <property type="evidence" value="ECO:0007669"/>
    <property type="project" value="UniProtKB-UniRule"/>
</dbReference>
<dbReference type="SUPFAM" id="SSF47323">
    <property type="entry name" value="Anticodon-binding domain of a subclass of class I aminoacyl-tRNA synthetases"/>
    <property type="match status" value="1"/>
</dbReference>
<dbReference type="InterPro" id="IPR024909">
    <property type="entry name" value="Cys-tRNA/MSH_ligase"/>
</dbReference>
<dbReference type="Gene3D" id="1.20.120.1910">
    <property type="entry name" value="Cysteine-tRNA ligase, C-terminal anti-codon recognition domain"/>
    <property type="match status" value="1"/>
</dbReference>
<dbReference type="InterPro" id="IPR056411">
    <property type="entry name" value="CysS_C"/>
</dbReference>
<feature type="binding site" evidence="12">
    <location>
        <position position="234"/>
    </location>
    <ligand>
        <name>Zn(2+)</name>
        <dbReference type="ChEBI" id="CHEBI:29105"/>
    </ligand>
</feature>
<dbReference type="GO" id="GO:0004817">
    <property type="term" value="F:cysteine-tRNA ligase activity"/>
    <property type="evidence" value="ECO:0007669"/>
    <property type="project" value="UniProtKB-UniRule"/>
</dbReference>
<comment type="cofactor">
    <cofactor evidence="12">
        <name>Zn(2+)</name>
        <dbReference type="ChEBI" id="CHEBI:29105"/>
    </cofactor>
    <text evidence="12">Binds 1 zinc ion per subunit.</text>
</comment>
<dbReference type="FunFam" id="3.40.50.620:FF:000009">
    <property type="entry name" value="Cysteine--tRNA ligase"/>
    <property type="match status" value="1"/>
</dbReference>
<gene>
    <name evidence="12" type="primary">cysS</name>
    <name evidence="14" type="ORF">ENI35_00720</name>
</gene>
<dbReference type="SUPFAM" id="SSF52374">
    <property type="entry name" value="Nucleotidylyl transferase"/>
    <property type="match status" value="1"/>
</dbReference>
<sequence length="478" mass="55249">MALRIYNTLNKRKEEFIPLQPGKVKIYVCGITAYDYCHIGHARSAVVFDVIVKYLRYLTYNVTFVRNFTDIDDKIIKRAQKEHKVPHEIARYFIKAFYEDMEALGVAKGDIEPKATEHIPEMIALVEKLLQKNYAYIANGDVYFSVERFHQYGKLSGRSLDEMLAGARVEVTPQKRHPLDFVLWKKAKPNEPWWESPWGRGRPGWHLECSAMSMKYLGETLDIHGGGQDLIFPHHENEIAQSEAATEKPFAKYWIHHGFVMVNKEKMSKSLGNFFTIREVLAKFHPEALRLFFLSHHYRSPIDFSDVALKETTNALERVYLTLKRAQDRIGEEVEFEEQALKDKPLYHQLTGIETKFKEAMDDDFNTALALAYLFSGIKAINVYLEEKKPEKSLLAWAIAKIKTLGKVLGLYQSSPETFLTQGVALTKEEIQKLIDKRSEARKMKDWATADAIREKLRLAGIILEDTPVGTTWRKKRD</sequence>
<evidence type="ECO:0000256" key="5">
    <source>
        <dbReference type="ARBA" id="ARBA00022598"/>
    </source>
</evidence>
<evidence type="ECO:0000256" key="7">
    <source>
        <dbReference type="ARBA" id="ARBA00022741"/>
    </source>
</evidence>
<dbReference type="InterPro" id="IPR015803">
    <property type="entry name" value="Cys-tRNA-ligase"/>
</dbReference>
<keyword evidence="5 12" id="KW-0436">Ligase</keyword>
<dbReference type="Gene3D" id="3.40.50.620">
    <property type="entry name" value="HUPs"/>
    <property type="match status" value="1"/>
</dbReference>
<evidence type="ECO:0000313" key="14">
    <source>
        <dbReference type="EMBL" id="HEC67330.1"/>
    </source>
</evidence>
<dbReference type="HAMAP" id="MF_00041">
    <property type="entry name" value="Cys_tRNA_synth"/>
    <property type="match status" value="1"/>
</dbReference>
<evidence type="ECO:0000256" key="11">
    <source>
        <dbReference type="ARBA" id="ARBA00023146"/>
    </source>
</evidence>
<evidence type="ECO:0000259" key="13">
    <source>
        <dbReference type="SMART" id="SM00840"/>
    </source>
</evidence>
<evidence type="ECO:0000256" key="3">
    <source>
        <dbReference type="ARBA" id="ARBA00011245"/>
    </source>
</evidence>
<evidence type="ECO:0000256" key="6">
    <source>
        <dbReference type="ARBA" id="ARBA00022723"/>
    </source>
</evidence>
<evidence type="ECO:0000256" key="4">
    <source>
        <dbReference type="ARBA" id="ARBA00022490"/>
    </source>
</evidence>
<keyword evidence="4 12" id="KW-0963">Cytoplasm</keyword>
<comment type="catalytic activity">
    <reaction evidence="12">
        <text>tRNA(Cys) + L-cysteine + ATP = L-cysteinyl-tRNA(Cys) + AMP + diphosphate</text>
        <dbReference type="Rhea" id="RHEA:17773"/>
        <dbReference type="Rhea" id="RHEA-COMP:9661"/>
        <dbReference type="Rhea" id="RHEA-COMP:9679"/>
        <dbReference type="ChEBI" id="CHEBI:30616"/>
        <dbReference type="ChEBI" id="CHEBI:33019"/>
        <dbReference type="ChEBI" id="CHEBI:35235"/>
        <dbReference type="ChEBI" id="CHEBI:78442"/>
        <dbReference type="ChEBI" id="CHEBI:78517"/>
        <dbReference type="ChEBI" id="CHEBI:456215"/>
        <dbReference type="EC" id="6.1.1.16"/>
    </reaction>
</comment>
<dbReference type="InterPro" id="IPR015273">
    <property type="entry name" value="Cys-tRNA-synt_Ia_DALR"/>
</dbReference>
<feature type="short sequence motif" description="'HIGH' region" evidence="12">
    <location>
        <begin position="31"/>
        <end position="41"/>
    </location>
</feature>
<feature type="binding site" evidence="12">
    <location>
        <position position="269"/>
    </location>
    <ligand>
        <name>ATP</name>
        <dbReference type="ChEBI" id="CHEBI:30616"/>
    </ligand>
</feature>
<dbReference type="GO" id="GO:0006423">
    <property type="term" value="P:cysteinyl-tRNA aminoacylation"/>
    <property type="evidence" value="ECO:0007669"/>
    <property type="project" value="UniProtKB-UniRule"/>
</dbReference>
<dbReference type="AlphaFoldDB" id="A0A7C1ZDZ0"/>
<dbReference type="GO" id="GO:0005524">
    <property type="term" value="F:ATP binding"/>
    <property type="evidence" value="ECO:0007669"/>
    <property type="project" value="UniProtKB-UniRule"/>
</dbReference>
<evidence type="ECO:0000256" key="9">
    <source>
        <dbReference type="ARBA" id="ARBA00022840"/>
    </source>
</evidence>
<dbReference type="NCBIfam" id="TIGR00435">
    <property type="entry name" value="cysS"/>
    <property type="match status" value="1"/>
</dbReference>
<keyword evidence="9 12" id="KW-0067">ATP-binding</keyword>
<keyword evidence="7 12" id="KW-0547">Nucleotide-binding</keyword>
<dbReference type="EC" id="6.1.1.16" evidence="12"/>
<feature type="binding site" evidence="12">
    <location>
        <position position="29"/>
    </location>
    <ligand>
        <name>Zn(2+)</name>
        <dbReference type="ChEBI" id="CHEBI:29105"/>
    </ligand>
</feature>
<dbReference type="SMART" id="SM00840">
    <property type="entry name" value="DALR_2"/>
    <property type="match status" value="1"/>
</dbReference>
<evidence type="ECO:0000256" key="2">
    <source>
        <dbReference type="ARBA" id="ARBA00005594"/>
    </source>
</evidence>
<feature type="binding site" evidence="12">
    <location>
        <position position="238"/>
    </location>
    <ligand>
        <name>Zn(2+)</name>
        <dbReference type="ChEBI" id="CHEBI:29105"/>
    </ligand>
</feature>
<reference evidence="14" key="1">
    <citation type="journal article" date="2020" name="mSystems">
        <title>Genome- and Community-Level Interaction Insights into Carbon Utilization and Element Cycling Functions of Hydrothermarchaeota in Hydrothermal Sediment.</title>
        <authorList>
            <person name="Zhou Z."/>
            <person name="Liu Y."/>
            <person name="Xu W."/>
            <person name="Pan J."/>
            <person name="Luo Z.H."/>
            <person name="Li M."/>
        </authorList>
    </citation>
    <scope>NUCLEOTIDE SEQUENCE [LARGE SCALE GENOMIC DNA]</scope>
    <source>
        <strain evidence="14">HyVt-389</strain>
    </source>
</reference>
<comment type="subcellular location">
    <subcellularLocation>
        <location evidence="1 12">Cytoplasm</location>
    </subcellularLocation>
</comment>
<dbReference type="Proteomes" id="UP000885738">
    <property type="component" value="Unassembled WGS sequence"/>
</dbReference>
<dbReference type="CDD" id="cd00672">
    <property type="entry name" value="CysRS_core"/>
    <property type="match status" value="1"/>
</dbReference>
<evidence type="ECO:0000256" key="10">
    <source>
        <dbReference type="ARBA" id="ARBA00022917"/>
    </source>
</evidence>
<dbReference type="InterPro" id="IPR009080">
    <property type="entry name" value="tRNAsynth_Ia_anticodon-bd"/>
</dbReference>
<dbReference type="EMBL" id="DRIH01000018">
    <property type="protein sequence ID" value="HEC67330.1"/>
    <property type="molecule type" value="Genomic_DNA"/>
</dbReference>
<feature type="domain" description="Cysteinyl-tRNA synthetase class Ia DALR" evidence="13">
    <location>
        <begin position="356"/>
        <end position="420"/>
    </location>
</feature>
<dbReference type="InterPro" id="IPR032678">
    <property type="entry name" value="tRNA-synt_1_cat_dom"/>
</dbReference>
<evidence type="ECO:0000256" key="8">
    <source>
        <dbReference type="ARBA" id="ARBA00022833"/>
    </source>
</evidence>
<protein>
    <recommendedName>
        <fullName evidence="12">Cysteine--tRNA ligase</fullName>
        <ecNumber evidence="12">6.1.1.16</ecNumber>
    </recommendedName>
    <alternativeName>
        <fullName evidence="12">Cysteinyl-tRNA synthetase</fullName>
        <shortName evidence="12">CysRS</shortName>
    </alternativeName>
</protein>
<name>A0A7C1ZDZ0_DESA2</name>
<feature type="short sequence motif" description="'KMSKS' region" evidence="12">
    <location>
        <begin position="266"/>
        <end position="270"/>
    </location>
</feature>